<feature type="compositionally biased region" description="Basic and acidic residues" evidence="1">
    <location>
        <begin position="1"/>
        <end position="10"/>
    </location>
</feature>
<feature type="compositionally biased region" description="Polar residues" evidence="1">
    <location>
        <begin position="18"/>
        <end position="40"/>
    </location>
</feature>
<feature type="non-terminal residue" evidence="4">
    <location>
        <position position="1"/>
    </location>
</feature>
<evidence type="ECO:0000313" key="4">
    <source>
        <dbReference type="EMBL" id="ALJ75575.1"/>
    </source>
</evidence>
<evidence type="ECO:0000313" key="5">
    <source>
        <dbReference type="EMBL" id="KYN93044.1"/>
    </source>
</evidence>
<reference evidence="4" key="1">
    <citation type="journal article" date="2015" name="Nat. Commun.">
        <title>Ape parasite origins of human malaria virulence genes.</title>
        <authorList>
            <person name="Larremore D.B."/>
            <person name="Sundararaman S.A."/>
            <person name="Liu W."/>
            <person name="Proto W.R."/>
            <person name="Clauset A."/>
            <person name="Loy D.E."/>
            <person name="Speede S."/>
            <person name="Plenderleith L.J."/>
            <person name="Sharp P.M."/>
            <person name="Hahn B.H."/>
            <person name="Rayner J.C."/>
            <person name="Buckee C.O."/>
        </authorList>
    </citation>
    <scope>NUCLEOTIDE SEQUENCE</scope>
    <source>
        <strain evidence="4">SY75pte</strain>
    </source>
</reference>
<evidence type="ECO:0000259" key="3">
    <source>
        <dbReference type="Pfam" id="PF15445"/>
    </source>
</evidence>
<accession>A0A0P0HAM0</accession>
<dbReference type="GO" id="GO:0016020">
    <property type="term" value="C:membrane"/>
    <property type="evidence" value="ECO:0007669"/>
    <property type="project" value="InterPro"/>
</dbReference>
<feature type="region of interest" description="Disordered" evidence="1">
    <location>
        <begin position="977"/>
        <end position="999"/>
    </location>
</feature>
<name>A0A0P0HAM0_9APIC</name>
<feature type="compositionally biased region" description="Low complexity" evidence="1">
    <location>
        <begin position="79"/>
        <end position="98"/>
    </location>
</feature>
<sequence>SSSAREFLEKKLKKMCPNSGNTSGTDCNCMNTTTSQNSGGTEMPKCLDDVTQSEYKKQCECTSPAKPVAAKPVDTKSVDSAPASTSQQDASQSQTQTSHNGTQTTQVSANTPGQTTSSTGGGVNDPPGEPSGNQGGNNQTDPGSTVSNGSASGTSGPTTPVSLGGTGTSSNGQTNGQIPGSSPSPASSGSHNPDASGPPTAPGVHPATPDLFKDLDTCLLNEKDTCNKYKTSSCRKKNFSKDLEFWNKNFLKDSTIINSGVLVPPRRTKICFTNINTWKKHTRIRTQDDFTKLLLDAASTEAKLLSEYYNPDNKKVLQAMKYSFADLGDMVKGDDMLEDLRTRNVKEIFEKICQNDNQCKISNTKDEEIKKKRKTWWDNNKKKVWNVMMCHYKGDEKSKHCDDYKEIDNEDQFLRWMTEWSRQFCEEKITKTSTLQKLCLEKNKNIHNSQIINKPSDHNCISWYNTYKDWLRSKKEQWKAWEEKYKKYKEKEKENVKDSTQSVSSPPGTSSQKGAEDYITSKCEQCKCNINNLDKMYEQLDKPNIDSIKKIVKEVHEDIPELKPRNLDEDIKSMNDFLQNVTTLAQTIEEKINPEASKLNQNKNQSNNSQGSGILTDLWKAIKDAVLPRVADTVLLGTYETMEAIDAATSVIPTAAEAGFKAGIVALEKIKTMLDATKPKIAKLVDPKTPGINPETVVTSTVPVGISVALGSIALLYYIKNKPKIPTTKLFRVIDIPQNDYGIPTKISTNRYVPYSRYKGKTYIYVEGDEPDDYIGDISSSDITSSSETEVEEMDINDIYKPLDPKYKTLIEVVLKPSRKTTHDVQDDTYMYQKHNNNKLTDNEWNQLKENFISQNLENIQKDLHNENIIDDNMYKDTYLNNVDNRFGEKPFITSIQDRFLNSNREDVTYNIDWNVPENINSTTNIMNNPKYVSNDQYTGSDLINDSLNSDQHIDIYDELLKRKENEMFGTKHTKTLSRTNSVATKKHNDSLKSPNTFM</sequence>
<dbReference type="EMBL" id="LVLB01000366">
    <property type="protein sequence ID" value="KYN93044.1"/>
    <property type="molecule type" value="Genomic_DNA"/>
</dbReference>
<dbReference type="InterPro" id="IPR042202">
    <property type="entry name" value="Duffy-ag-bd_sf"/>
</dbReference>
<dbReference type="Proteomes" id="UP000076004">
    <property type="component" value="Unassembled WGS sequence"/>
</dbReference>
<feature type="compositionally biased region" description="Polar residues" evidence="1">
    <location>
        <begin position="498"/>
        <end position="513"/>
    </location>
</feature>
<organism evidence="4">
    <name type="scientific">Plasmodium gaboni</name>
    <dbReference type="NCBI Taxonomy" id="647221"/>
    <lineage>
        <taxon>Eukaryota</taxon>
        <taxon>Sar</taxon>
        <taxon>Alveolata</taxon>
        <taxon>Apicomplexa</taxon>
        <taxon>Aconoidasida</taxon>
        <taxon>Haemosporida</taxon>
        <taxon>Plasmodiidae</taxon>
        <taxon>Plasmodium</taxon>
        <taxon>Plasmodium (Laverania)</taxon>
    </lineage>
</organism>
<feature type="domain" description="Duffy-antigen binding" evidence="2">
    <location>
        <begin position="260"/>
        <end position="429"/>
    </location>
</feature>
<dbReference type="Gene3D" id="1.10.1900.40">
    <property type="entry name" value="Acidic terminal segments, variant surface antigen of PfEMP1"/>
    <property type="match status" value="1"/>
</dbReference>
<dbReference type="EMBL" id="KP879255">
    <property type="protein sequence ID" value="ALJ75575.1"/>
    <property type="molecule type" value="Genomic_DNA"/>
</dbReference>
<evidence type="ECO:0000313" key="6">
    <source>
        <dbReference type="Proteomes" id="UP000076004"/>
    </source>
</evidence>
<dbReference type="KEGG" id="pgab:PGSY75_0036800"/>
<feature type="region of interest" description="Disordered" evidence="1">
    <location>
        <begin position="492"/>
        <end position="516"/>
    </location>
</feature>
<dbReference type="Pfam" id="PF15445">
    <property type="entry name" value="ATS"/>
    <property type="match status" value="1"/>
</dbReference>
<dbReference type="VEuPathDB" id="PlasmoDB:PGSY75_0036800"/>
<evidence type="ECO:0000259" key="2">
    <source>
        <dbReference type="Pfam" id="PF05424"/>
    </source>
</evidence>
<dbReference type="Gene3D" id="1.20.58.830">
    <property type="match status" value="1"/>
</dbReference>
<dbReference type="RefSeq" id="XP_018638729.1">
    <property type="nucleotide sequence ID" value="XM_018783489.1"/>
</dbReference>
<protein>
    <submittedName>
        <fullName evidence="4 5">EMP1-like protein</fullName>
    </submittedName>
</protein>
<dbReference type="VEuPathDB" id="PlasmoDB:PGABG01_0027900"/>
<dbReference type="GeneID" id="29774097"/>
<feature type="domain" description="Plasmodium falciparum erythrocyte membrane protein 1 acidic terminal segment" evidence="3">
    <location>
        <begin position="701"/>
        <end position="993"/>
    </location>
</feature>
<dbReference type="VEuPathDB" id="PlasmoDB:PGABG01_1239100"/>
<dbReference type="Pfam" id="PF05424">
    <property type="entry name" value="Duffy_binding"/>
    <property type="match status" value="1"/>
</dbReference>
<feature type="compositionally biased region" description="Low complexity" evidence="1">
    <location>
        <begin position="168"/>
        <end position="190"/>
    </location>
</feature>
<dbReference type="GO" id="GO:0046789">
    <property type="term" value="F:host cell surface receptor binding"/>
    <property type="evidence" value="ECO:0007669"/>
    <property type="project" value="InterPro"/>
</dbReference>
<dbReference type="InterPro" id="IPR029211">
    <property type="entry name" value="PfEMP1_ATS"/>
</dbReference>
<feature type="region of interest" description="Disordered" evidence="1">
    <location>
        <begin position="1"/>
        <end position="45"/>
    </location>
</feature>
<dbReference type="SUPFAM" id="SSF140924">
    <property type="entry name" value="Duffy binding domain-like"/>
    <property type="match status" value="1"/>
</dbReference>
<feature type="compositionally biased region" description="Polar residues" evidence="1">
    <location>
        <begin position="136"/>
        <end position="161"/>
    </location>
</feature>
<dbReference type="AlphaFoldDB" id="A0A0P0HAM0"/>
<dbReference type="InterPro" id="IPR008602">
    <property type="entry name" value="Duffy-antigen-binding"/>
</dbReference>
<proteinExistence type="predicted"/>
<dbReference type="InterPro" id="IPR044932">
    <property type="entry name" value="PfEMP1_ATS_sf"/>
</dbReference>
<dbReference type="Gene3D" id="1.20.1310.20">
    <property type="entry name" value="Duffy-antigen binding domain"/>
    <property type="match status" value="1"/>
</dbReference>
<gene>
    <name evidence="5" type="ORF">PGSY75_0036800</name>
</gene>
<evidence type="ECO:0000256" key="1">
    <source>
        <dbReference type="SAM" id="MobiDB-lite"/>
    </source>
</evidence>
<feature type="region of interest" description="Disordered" evidence="1">
    <location>
        <begin position="57"/>
        <end position="208"/>
    </location>
</feature>
<feature type="compositionally biased region" description="Polar residues" evidence="1">
    <location>
        <begin position="99"/>
        <end position="110"/>
    </location>
</feature>
<reference evidence="5 6" key="2">
    <citation type="journal article" date="2016" name="Nat. Commun.">
        <title>Genomes of cryptic chimpanzee Plasmodium species reveal key evolutionary events leading to human malaria.</title>
        <authorList>
            <person name="Sundararaman S.A."/>
            <person name="Plenderleith L.J."/>
            <person name="Liu W."/>
            <person name="Loy D.E."/>
            <person name="Learn G.H."/>
            <person name="Li Y."/>
            <person name="Shaw K.S."/>
            <person name="Ayouba A."/>
            <person name="Peeters M."/>
            <person name="Speede S."/>
            <person name="Shaw G.M."/>
            <person name="Bushman F.D."/>
            <person name="Brisson D."/>
            <person name="Rayner J.C."/>
            <person name="Sharp P.M."/>
            <person name="Hahn B.H."/>
        </authorList>
    </citation>
    <scope>NUCLEOTIDE SEQUENCE [LARGE SCALE GENOMIC DNA]</scope>
    <source>
        <strain evidence="5 6">SY75</strain>
    </source>
</reference>